<dbReference type="Pfam" id="PF05742">
    <property type="entry name" value="TANGO2"/>
    <property type="match status" value="2"/>
</dbReference>
<name>A0A2T2ZWT2_9PEZI</name>
<protein>
    <submittedName>
        <fullName evidence="2">NRDE protein-domain-containing protein</fullName>
    </submittedName>
</protein>
<reference evidence="2 3" key="1">
    <citation type="journal article" date="2018" name="Mycol. Prog.">
        <title>Coniella lustricola, a new species from submerged detritus.</title>
        <authorList>
            <person name="Raudabaugh D.B."/>
            <person name="Iturriaga T."/>
            <person name="Carver A."/>
            <person name="Mondo S."/>
            <person name="Pangilinan J."/>
            <person name="Lipzen A."/>
            <person name="He G."/>
            <person name="Amirebrahimi M."/>
            <person name="Grigoriev I.V."/>
            <person name="Miller A.N."/>
        </authorList>
    </citation>
    <scope>NUCLEOTIDE SEQUENCE [LARGE SCALE GENOMIC DNA]</scope>
    <source>
        <strain evidence="2 3">B22-T-1</strain>
    </source>
</reference>
<dbReference type="AlphaFoldDB" id="A0A2T2ZWT2"/>
<dbReference type="InParanoid" id="A0A2T2ZWT2"/>
<accession>A0A2T2ZWT2</accession>
<keyword evidence="3" id="KW-1185">Reference proteome</keyword>
<proteinExistence type="predicted"/>
<dbReference type="EMBL" id="KZ678600">
    <property type="protein sequence ID" value="PSR78560.1"/>
    <property type="molecule type" value="Genomic_DNA"/>
</dbReference>
<dbReference type="OrthoDB" id="191601at2759"/>
<dbReference type="InterPro" id="IPR008551">
    <property type="entry name" value="TANGO2"/>
</dbReference>
<dbReference type="FunCoup" id="A0A2T2ZWT2">
    <property type="interactions" value="362"/>
</dbReference>
<feature type="region of interest" description="Disordered" evidence="1">
    <location>
        <begin position="302"/>
        <end position="328"/>
    </location>
</feature>
<sequence>MCIALLTTAHPKYALIVLNNRDEFILRPTSQPHWWTIPDTSDSETPAATITPATNQTPAANGDSPSNDHNDKKVQHVLSSRDLYRPERGTWMGITKAGHFAVLTNYRELDSSTGAPSVSGTKSRGSMVTAWLGNSTEQSVADFVEGMIADGSTQGVGGFSLLCGKLRRRRQPQGLGKEVDCDELEPLAIVSNKAVKPDQIPWVCESRDEVIGLSNAAYDHPDEWPKVTKGKALLKEEIKKAVAEDATQEDLLSRLFGLLDQDDLPRHPNWTLEDYLKVLQQSIFVPLLGDQQHKDDMAAWTARSKEDGHVSGNGTGQQGPPQPVSFSTGLYGTQRQTVILVDWDGNVTYAERSLSDADGKEIEKGKGDSVFRFAIEGWH</sequence>
<organism evidence="2 3">
    <name type="scientific">Coniella lustricola</name>
    <dbReference type="NCBI Taxonomy" id="2025994"/>
    <lineage>
        <taxon>Eukaryota</taxon>
        <taxon>Fungi</taxon>
        <taxon>Dikarya</taxon>
        <taxon>Ascomycota</taxon>
        <taxon>Pezizomycotina</taxon>
        <taxon>Sordariomycetes</taxon>
        <taxon>Sordariomycetidae</taxon>
        <taxon>Diaporthales</taxon>
        <taxon>Schizoparmaceae</taxon>
        <taxon>Coniella</taxon>
    </lineage>
</organism>
<dbReference type="PANTHER" id="PTHR17985">
    <property type="entry name" value="SER/THR-RICH PROTEIN T10 IN DGCR REGION"/>
    <property type="match status" value="1"/>
</dbReference>
<dbReference type="Proteomes" id="UP000241462">
    <property type="component" value="Unassembled WGS sequence"/>
</dbReference>
<evidence type="ECO:0000256" key="1">
    <source>
        <dbReference type="SAM" id="MobiDB-lite"/>
    </source>
</evidence>
<evidence type="ECO:0000313" key="2">
    <source>
        <dbReference type="EMBL" id="PSR78560.1"/>
    </source>
</evidence>
<dbReference type="GO" id="GO:0009306">
    <property type="term" value="P:protein secretion"/>
    <property type="evidence" value="ECO:0007669"/>
    <property type="project" value="TreeGrafter"/>
</dbReference>
<dbReference type="GO" id="GO:0007030">
    <property type="term" value="P:Golgi organization"/>
    <property type="evidence" value="ECO:0007669"/>
    <property type="project" value="TreeGrafter"/>
</dbReference>
<dbReference type="PANTHER" id="PTHR17985:SF8">
    <property type="entry name" value="TRANSPORT AND GOLGI ORGANIZATION PROTEIN 2 HOMOLOG"/>
    <property type="match status" value="1"/>
</dbReference>
<feature type="compositionally biased region" description="Polar residues" evidence="1">
    <location>
        <begin position="38"/>
        <end position="65"/>
    </location>
</feature>
<evidence type="ECO:0000313" key="3">
    <source>
        <dbReference type="Proteomes" id="UP000241462"/>
    </source>
</evidence>
<dbReference type="GO" id="GO:0005794">
    <property type="term" value="C:Golgi apparatus"/>
    <property type="evidence" value="ECO:0007669"/>
    <property type="project" value="TreeGrafter"/>
</dbReference>
<gene>
    <name evidence="2" type="ORF">BD289DRAFT_117767</name>
</gene>
<feature type="region of interest" description="Disordered" evidence="1">
    <location>
        <begin position="38"/>
        <end position="72"/>
    </location>
</feature>